<evidence type="ECO:0000313" key="3">
    <source>
        <dbReference type="EMBL" id="UWZ57928.1"/>
    </source>
</evidence>
<dbReference type="AlphaFoldDB" id="A0A9Q9IS01"/>
<organism evidence="3 4">
    <name type="scientific">Dactylosporangium aurantiacum</name>
    <dbReference type="NCBI Taxonomy" id="35754"/>
    <lineage>
        <taxon>Bacteria</taxon>
        <taxon>Bacillati</taxon>
        <taxon>Actinomycetota</taxon>
        <taxon>Actinomycetes</taxon>
        <taxon>Micromonosporales</taxon>
        <taxon>Micromonosporaceae</taxon>
        <taxon>Dactylosporangium</taxon>
    </lineage>
</organism>
<accession>A0A9Q9IS01</accession>
<reference evidence="3" key="1">
    <citation type="submission" date="2021-04" db="EMBL/GenBank/DDBJ databases">
        <title>Dactylosporangium aurantiacum NRRL B-8018 full assembly.</title>
        <authorList>
            <person name="Hartkoorn R.C."/>
            <person name="Beaudoing E."/>
            <person name="Hot D."/>
        </authorList>
    </citation>
    <scope>NUCLEOTIDE SEQUENCE</scope>
    <source>
        <strain evidence="3">NRRL B-8018</strain>
    </source>
</reference>
<sequence length="173" mass="18491">MRVLVAYTDDDGASADTARLIGDTLHRHGLDSVVREVPAERTGEGGIGGFDAVVLGGPARGGHWPRRTVRFAMAQRQRLRRVPVWLFSNSPAGDAVTPQQRIDIGAVEDAVEALDHRPFLAAHPPGRPWAPHALEPDPGEVRGWARHIAAALRAGDPPPDPTNAAPAPDARGR</sequence>
<dbReference type="RefSeq" id="WP_052386894.1">
    <property type="nucleotide sequence ID" value="NZ_CP073767.1"/>
</dbReference>
<dbReference type="InterPro" id="IPR029039">
    <property type="entry name" value="Flavoprotein-like_sf"/>
</dbReference>
<feature type="compositionally biased region" description="Low complexity" evidence="1">
    <location>
        <begin position="162"/>
        <end position="173"/>
    </location>
</feature>
<evidence type="ECO:0000313" key="4">
    <source>
        <dbReference type="Proteomes" id="UP001058003"/>
    </source>
</evidence>
<dbReference type="KEGG" id="daur:Daura_18205"/>
<name>A0A9Q9IS01_9ACTN</name>
<evidence type="ECO:0000259" key="2">
    <source>
        <dbReference type="Pfam" id="PF12724"/>
    </source>
</evidence>
<dbReference type="OrthoDB" id="129384at2"/>
<feature type="domain" description="Flavodoxin" evidence="2">
    <location>
        <begin position="4"/>
        <end position="92"/>
    </location>
</feature>
<dbReference type="Pfam" id="PF12724">
    <property type="entry name" value="Flavodoxin_5"/>
    <property type="match status" value="1"/>
</dbReference>
<dbReference type="SUPFAM" id="SSF52218">
    <property type="entry name" value="Flavoproteins"/>
    <property type="match status" value="1"/>
</dbReference>
<dbReference type="EMBL" id="CP073767">
    <property type="protein sequence ID" value="UWZ57928.1"/>
    <property type="molecule type" value="Genomic_DNA"/>
</dbReference>
<feature type="region of interest" description="Disordered" evidence="1">
    <location>
        <begin position="151"/>
        <end position="173"/>
    </location>
</feature>
<protein>
    <recommendedName>
        <fullName evidence="2">Flavodoxin domain-containing protein</fullName>
    </recommendedName>
</protein>
<proteinExistence type="predicted"/>
<gene>
    <name evidence="3" type="ORF">Daura_18205</name>
</gene>
<dbReference type="Proteomes" id="UP001058003">
    <property type="component" value="Chromosome"/>
</dbReference>
<keyword evidence="4" id="KW-1185">Reference proteome</keyword>
<evidence type="ECO:0000256" key="1">
    <source>
        <dbReference type="SAM" id="MobiDB-lite"/>
    </source>
</evidence>
<dbReference type="InterPro" id="IPR026816">
    <property type="entry name" value="Flavodoxin_dom"/>
</dbReference>